<organism evidence="1 2">
    <name type="scientific">Neisseria macacae ATCC 33926</name>
    <dbReference type="NCBI Taxonomy" id="997348"/>
    <lineage>
        <taxon>Bacteria</taxon>
        <taxon>Pseudomonadati</taxon>
        <taxon>Pseudomonadota</taxon>
        <taxon>Betaproteobacteria</taxon>
        <taxon>Neisseriales</taxon>
        <taxon>Neisseriaceae</taxon>
        <taxon>Neisseria</taxon>
    </lineage>
</organism>
<dbReference type="AlphaFoldDB" id="A0AA36UJL7"/>
<evidence type="ECO:0000313" key="2">
    <source>
        <dbReference type="Proteomes" id="UP000004982"/>
    </source>
</evidence>
<evidence type="ECO:0000313" key="1">
    <source>
        <dbReference type="EMBL" id="EGQ77237.1"/>
    </source>
</evidence>
<proteinExistence type="predicted"/>
<reference evidence="1 2" key="1">
    <citation type="submission" date="2011-05" db="EMBL/GenBank/DDBJ databases">
        <authorList>
            <person name="Muzny D."/>
            <person name="Qin X."/>
            <person name="Deng J."/>
            <person name="Jiang H."/>
            <person name="Liu Y."/>
            <person name="Qu J."/>
            <person name="Song X.-Z."/>
            <person name="Zhang L."/>
            <person name="Thornton R."/>
            <person name="Coyle M."/>
            <person name="Francisco L."/>
            <person name="Jackson L."/>
            <person name="Javaid M."/>
            <person name="Korchina V."/>
            <person name="Kovar C."/>
            <person name="Mata R."/>
            <person name="Mathew T."/>
            <person name="Ngo R."/>
            <person name="Nguyen L."/>
            <person name="Nguyen N."/>
            <person name="Okwuonu G."/>
            <person name="Ongeri F."/>
            <person name="Pham C."/>
            <person name="Simmons D."/>
            <person name="Wilczek-Boney K."/>
            <person name="Hale W."/>
            <person name="Jakkamsetti A."/>
            <person name="Pham P."/>
            <person name="Ruth R."/>
            <person name="San Lucas F."/>
            <person name="Warren J."/>
            <person name="Zhang J."/>
            <person name="Zhao Z."/>
            <person name="Zhou C."/>
            <person name="Zhu D."/>
            <person name="Lee S."/>
            <person name="Bess C."/>
            <person name="Blankenburg K."/>
            <person name="Forbes L."/>
            <person name="Fu Q."/>
            <person name="Gubbala S."/>
            <person name="Hirani K."/>
            <person name="Jayaseelan J.C."/>
            <person name="Lara F."/>
            <person name="Munidasa M."/>
            <person name="Palculict T."/>
            <person name="Patil S."/>
            <person name="Pu L.-L."/>
            <person name="Saada N."/>
            <person name="Tang L."/>
            <person name="Weissenberger G."/>
            <person name="Zhu Y."/>
            <person name="Hemphill L."/>
            <person name="Shang Y."/>
            <person name="Youmans B."/>
            <person name="Ayvaz T."/>
            <person name="Ross M."/>
            <person name="Santibanez J."/>
            <person name="Aqrawi P."/>
            <person name="Gross S."/>
            <person name="Joshi V."/>
            <person name="Fowler G."/>
            <person name="Nazareth L."/>
            <person name="Reid J."/>
            <person name="Worley K."/>
            <person name="Petrosino J."/>
            <person name="Highlander S."/>
            <person name="Gibbs R."/>
        </authorList>
    </citation>
    <scope>NUCLEOTIDE SEQUENCE [LARGE SCALE GENOMIC DNA]</scope>
    <source>
        <strain evidence="1 2">ATCC 33926</strain>
    </source>
</reference>
<dbReference type="EMBL" id="AFQE01000057">
    <property type="protein sequence ID" value="EGQ77237.1"/>
    <property type="molecule type" value="Genomic_DNA"/>
</dbReference>
<comment type="caution">
    <text evidence="1">The sequence shown here is derived from an EMBL/GenBank/DDBJ whole genome shotgun (WGS) entry which is preliminary data.</text>
</comment>
<name>A0AA36UJL7_9NEIS</name>
<gene>
    <name evidence="1" type="ORF">HMPREF9418_1207</name>
</gene>
<dbReference type="RefSeq" id="WP_003777761.1">
    <property type="nucleotide sequence ID" value="NZ_GL985619.1"/>
</dbReference>
<protein>
    <submittedName>
        <fullName evidence="1">Uncharacterized protein</fullName>
    </submittedName>
</protein>
<accession>A0AA36UJL7</accession>
<sequence>MSNRIGWKDTVLRVQCHCTGELRCYLNKKDYLAIHLIDYAKPVRKKHIVNDDKNTITFRDEISAFGIAMNKLKDRFASQ</sequence>
<dbReference type="Proteomes" id="UP000004982">
    <property type="component" value="Unassembled WGS sequence"/>
</dbReference>